<gene>
    <name evidence="2" type="ORF">KDD93_02665</name>
</gene>
<proteinExistence type="predicted"/>
<sequence>MKFVNSFFAGIIFTLAPIFTLFVGLKNNYFDHYGVNEYFNTIFVDNVPFLWLLPIFLAVGYTMFYAPFRRIFRAFYATFLLLCLFGWYPKFGLILGDIIFMSEPYERTIAQIDGSIIGINGRDVYIGRDKIYFLSSQNDKVLKIKK</sequence>
<keyword evidence="3" id="KW-1185">Reference proteome</keyword>
<feature type="transmembrane region" description="Helical" evidence="1">
    <location>
        <begin position="75"/>
        <end position="101"/>
    </location>
</feature>
<reference evidence="2 3" key="1">
    <citation type="submission" date="2021-04" db="EMBL/GenBank/DDBJ databases">
        <title>Molecular and phenotypic characterization and identification of bacterial isolates recovered from the Anatolian ground squirrels (Spermophilus xanthoprymnus) and which have the potential to form a new species in the Campylobacter genus.</title>
        <authorList>
            <person name="Aydin F."/>
            <person name="Abay S."/>
            <person name="Kayman T."/>
            <person name="Karakaya E."/>
            <person name="Mustak H.K."/>
            <person name="Mustak I.B."/>
            <person name="Bilgin N."/>
            <person name="Duzler A."/>
            <person name="Sahin O."/>
            <person name="Guran O."/>
            <person name="Saticioglu I.B."/>
        </authorList>
    </citation>
    <scope>NUCLEOTIDE SEQUENCE [LARGE SCALE GENOMIC DNA]</scope>
    <source>
        <strain evidence="3">faydin-G24</strain>
    </source>
</reference>
<keyword evidence="1" id="KW-0812">Transmembrane</keyword>
<evidence type="ECO:0000313" key="3">
    <source>
        <dbReference type="Proteomes" id="UP000682951"/>
    </source>
</evidence>
<keyword evidence="1" id="KW-1133">Transmembrane helix</keyword>
<protein>
    <submittedName>
        <fullName evidence="2">Isoleucyl-tRNA synthetase</fullName>
    </submittedName>
</protein>
<dbReference type="EMBL" id="JAGSSW010000002">
    <property type="protein sequence ID" value="MBR8463471.1"/>
    <property type="molecule type" value="Genomic_DNA"/>
</dbReference>
<dbReference type="RefSeq" id="WP_212141627.1">
    <property type="nucleotide sequence ID" value="NZ_JAGSSW010000002.1"/>
</dbReference>
<accession>A0ABS5HHD3</accession>
<comment type="caution">
    <text evidence="2">The sequence shown here is derived from an EMBL/GenBank/DDBJ whole genome shotgun (WGS) entry which is preliminary data.</text>
</comment>
<feature type="transmembrane region" description="Helical" evidence="1">
    <location>
        <begin position="7"/>
        <end position="29"/>
    </location>
</feature>
<dbReference type="Proteomes" id="UP000682951">
    <property type="component" value="Unassembled WGS sequence"/>
</dbReference>
<organism evidence="2 3">
    <name type="scientific">Campylobacter anatolicus</name>
    <dbReference type="NCBI Taxonomy" id="2829105"/>
    <lineage>
        <taxon>Bacteria</taxon>
        <taxon>Pseudomonadati</taxon>
        <taxon>Campylobacterota</taxon>
        <taxon>Epsilonproteobacteria</taxon>
        <taxon>Campylobacterales</taxon>
        <taxon>Campylobacteraceae</taxon>
        <taxon>Campylobacter</taxon>
    </lineage>
</organism>
<feature type="transmembrane region" description="Helical" evidence="1">
    <location>
        <begin position="49"/>
        <end position="68"/>
    </location>
</feature>
<keyword evidence="1" id="KW-0472">Membrane</keyword>
<name>A0ABS5HHD3_9BACT</name>
<evidence type="ECO:0000313" key="2">
    <source>
        <dbReference type="EMBL" id="MBR8463471.1"/>
    </source>
</evidence>
<evidence type="ECO:0000256" key="1">
    <source>
        <dbReference type="SAM" id="Phobius"/>
    </source>
</evidence>